<comment type="similarity">
    <text evidence="1">Belongs to the universal ribosomal protein uL22 family.</text>
</comment>
<dbReference type="InterPro" id="IPR001063">
    <property type="entry name" value="Ribosomal_uL22"/>
</dbReference>
<dbReference type="GO" id="GO:0003735">
    <property type="term" value="F:structural constituent of ribosome"/>
    <property type="evidence" value="ECO:0007669"/>
    <property type="project" value="InterPro"/>
</dbReference>
<dbReference type="GO" id="GO:0022625">
    <property type="term" value="C:cytosolic large ribosomal subunit"/>
    <property type="evidence" value="ECO:0007669"/>
    <property type="project" value="TreeGrafter"/>
</dbReference>
<dbReference type="PROSITE" id="PS00464">
    <property type="entry name" value="RIBOSOMAL_L22"/>
    <property type="match status" value="1"/>
</dbReference>
<dbReference type="Gene3D" id="3.90.470.10">
    <property type="entry name" value="Ribosomal protein L22/L17"/>
    <property type="match status" value="1"/>
</dbReference>
<evidence type="ECO:0000256" key="4">
    <source>
        <dbReference type="ARBA" id="ARBA00022980"/>
    </source>
</evidence>
<keyword evidence="3" id="KW-0694">RNA-binding</keyword>
<feature type="non-terminal residue" evidence="6">
    <location>
        <position position="1"/>
    </location>
</feature>
<protein>
    <recommendedName>
        <fullName evidence="7">50S ribosomal protein L22</fullName>
    </recommendedName>
</protein>
<proteinExistence type="inferred from homology"/>
<accession>A0A382AK43</accession>
<keyword evidence="2" id="KW-0699">rRNA-binding</keyword>
<dbReference type="CDD" id="cd00336">
    <property type="entry name" value="Ribosomal_L22"/>
    <property type="match status" value="1"/>
</dbReference>
<name>A0A382AK43_9ZZZZ</name>
<gene>
    <name evidence="6" type="ORF">METZ01_LOCUS154613</name>
</gene>
<sequence length="84" mass="9268">DRAVTLLSFSNKKGAKIVKKVLESAIANAENNDGADIDELKITSVEVNQGPTMKRLRPRARGRADRIIKRTSHLIVKVSENGEQ</sequence>
<dbReference type="NCBIfam" id="TIGR01044">
    <property type="entry name" value="rplV_bact"/>
    <property type="match status" value="1"/>
</dbReference>
<reference evidence="6" key="1">
    <citation type="submission" date="2018-05" db="EMBL/GenBank/DDBJ databases">
        <authorList>
            <person name="Lanie J.A."/>
            <person name="Ng W.-L."/>
            <person name="Kazmierczak K.M."/>
            <person name="Andrzejewski T.M."/>
            <person name="Davidsen T.M."/>
            <person name="Wayne K.J."/>
            <person name="Tettelin H."/>
            <person name="Glass J.I."/>
            <person name="Rusch D."/>
            <person name="Podicherti R."/>
            <person name="Tsui H.-C.T."/>
            <person name="Winkler M.E."/>
        </authorList>
    </citation>
    <scope>NUCLEOTIDE SEQUENCE</scope>
</reference>
<evidence type="ECO:0000256" key="3">
    <source>
        <dbReference type="ARBA" id="ARBA00022884"/>
    </source>
</evidence>
<dbReference type="GO" id="GO:0019843">
    <property type="term" value="F:rRNA binding"/>
    <property type="evidence" value="ECO:0007669"/>
    <property type="project" value="UniProtKB-KW"/>
</dbReference>
<evidence type="ECO:0008006" key="7">
    <source>
        <dbReference type="Google" id="ProtNLM"/>
    </source>
</evidence>
<organism evidence="6">
    <name type="scientific">marine metagenome</name>
    <dbReference type="NCBI Taxonomy" id="408172"/>
    <lineage>
        <taxon>unclassified sequences</taxon>
        <taxon>metagenomes</taxon>
        <taxon>ecological metagenomes</taxon>
    </lineage>
</organism>
<dbReference type="PANTHER" id="PTHR13501">
    <property type="entry name" value="CHLOROPLAST 50S RIBOSOMAL PROTEIN L22-RELATED"/>
    <property type="match status" value="1"/>
</dbReference>
<dbReference type="InterPro" id="IPR005727">
    <property type="entry name" value="Ribosomal_uL22_bac/chlpt-type"/>
</dbReference>
<dbReference type="InterPro" id="IPR036394">
    <property type="entry name" value="Ribosomal_uL22_sf"/>
</dbReference>
<dbReference type="PANTHER" id="PTHR13501:SF8">
    <property type="entry name" value="LARGE RIBOSOMAL SUBUNIT PROTEIN UL22M"/>
    <property type="match status" value="1"/>
</dbReference>
<dbReference type="EMBL" id="UINC01025695">
    <property type="protein sequence ID" value="SVB01759.1"/>
    <property type="molecule type" value="Genomic_DNA"/>
</dbReference>
<dbReference type="InterPro" id="IPR047867">
    <property type="entry name" value="Ribosomal_uL22_bac/org-type"/>
</dbReference>
<keyword evidence="5" id="KW-0687">Ribonucleoprotein</keyword>
<evidence type="ECO:0000313" key="6">
    <source>
        <dbReference type="EMBL" id="SVB01759.1"/>
    </source>
</evidence>
<dbReference type="Pfam" id="PF00237">
    <property type="entry name" value="Ribosomal_L22"/>
    <property type="match status" value="1"/>
</dbReference>
<dbReference type="AlphaFoldDB" id="A0A382AK43"/>
<evidence type="ECO:0000256" key="2">
    <source>
        <dbReference type="ARBA" id="ARBA00022730"/>
    </source>
</evidence>
<evidence type="ECO:0000256" key="5">
    <source>
        <dbReference type="ARBA" id="ARBA00023274"/>
    </source>
</evidence>
<evidence type="ECO:0000256" key="1">
    <source>
        <dbReference type="ARBA" id="ARBA00009451"/>
    </source>
</evidence>
<keyword evidence="4" id="KW-0689">Ribosomal protein</keyword>
<dbReference type="SUPFAM" id="SSF54843">
    <property type="entry name" value="Ribosomal protein L22"/>
    <property type="match status" value="1"/>
</dbReference>
<dbReference type="InterPro" id="IPR018260">
    <property type="entry name" value="Ribosomal_uL22_CS"/>
</dbReference>
<dbReference type="GO" id="GO:0006412">
    <property type="term" value="P:translation"/>
    <property type="evidence" value="ECO:0007669"/>
    <property type="project" value="InterPro"/>
</dbReference>